<dbReference type="SUPFAM" id="SSF53756">
    <property type="entry name" value="UDP-Glycosyltransferase/glycogen phosphorylase"/>
    <property type="match status" value="1"/>
</dbReference>
<keyword evidence="7 11" id="KW-0328">Glycosyltransferase</keyword>
<gene>
    <name evidence="11" type="primary">glgA</name>
    <name evidence="14" type="ORF">THITH_13605</name>
</gene>
<dbReference type="RefSeq" id="WP_006748906.1">
    <property type="nucleotide sequence ID" value="NZ_CP007029.1"/>
</dbReference>
<keyword evidence="8 11" id="KW-0808">Transferase</keyword>
<dbReference type="CDD" id="cd03791">
    <property type="entry name" value="GT5_Glycogen_synthase_DULL1-like"/>
    <property type="match status" value="1"/>
</dbReference>
<evidence type="ECO:0000313" key="14">
    <source>
        <dbReference type="EMBL" id="AHE99123.1"/>
    </source>
</evidence>
<dbReference type="Pfam" id="PF08323">
    <property type="entry name" value="Glyco_transf_5"/>
    <property type="match status" value="1"/>
</dbReference>
<sequence length="484" mass="52967">MRILFASSEAYPLAKTGGLGDVSSSLPAALKQRRQDVRLVLPAYPRAVSRLADPTRLPGPASAPWSLIQGYLPGTSVMVYLVDWPMYFQRDGDPYRATDGSDWPDNAQRFAAFAQAVAAISVDDAQLDWAPEILHVNDWQTGLVPVLLRHHPQRPPTLFTIHNLAYQGLFPGELRHTLGLAEDLWHWEALEFHGQLSFMKGGLVFSDAITTVSPTYAREIQTPESGMGLDGLLRARSARLHGILNGVDYGEWNPERDGYLTAHYHADDLAGKGANKAALQHELQLPEAPDLPLMGYVGRMVPQKGIDLLLEACEPFLAERRMQLALVGSGDRVFEESARALARAHPDHCSVVITYNEGLAHQIEAGADAFLMPSRFEPCGLNQMYSLRYGTPPIVHATGGLADTVIDANPATLDDGTATGFCFVPATAAALSEAIGRALALFGEPGQERWRTMIRNGMARDFGWGQSSAAYLRLYRELRGSSRA</sequence>
<dbReference type="AlphaFoldDB" id="W0DQ51"/>
<dbReference type="EC" id="2.4.1.21" evidence="5 11"/>
<evidence type="ECO:0000256" key="3">
    <source>
        <dbReference type="ARBA" id="ARBA00004964"/>
    </source>
</evidence>
<evidence type="ECO:0000313" key="15">
    <source>
        <dbReference type="Proteomes" id="UP000005289"/>
    </source>
</evidence>
<dbReference type="NCBIfam" id="NF001899">
    <property type="entry name" value="PRK00654.1-2"/>
    <property type="match status" value="1"/>
</dbReference>
<comment type="pathway">
    <text evidence="3 11">Glycan biosynthesis; glycogen biosynthesis.</text>
</comment>
<dbReference type="GO" id="GO:0004373">
    <property type="term" value="F:alpha-1,4-glucan glucosyltransferase (UDP-glucose donor) activity"/>
    <property type="evidence" value="ECO:0007669"/>
    <property type="project" value="InterPro"/>
</dbReference>
<dbReference type="InterPro" id="IPR013534">
    <property type="entry name" value="Starch_synth_cat_dom"/>
</dbReference>
<dbReference type="Gene3D" id="3.40.50.2000">
    <property type="entry name" value="Glycogen Phosphorylase B"/>
    <property type="match status" value="2"/>
</dbReference>
<name>W0DQ51_9GAMM</name>
<evidence type="ECO:0000256" key="5">
    <source>
        <dbReference type="ARBA" id="ARBA00012588"/>
    </source>
</evidence>
<dbReference type="PANTHER" id="PTHR45825:SF11">
    <property type="entry name" value="ALPHA AMYLASE DOMAIN-CONTAINING PROTEIN"/>
    <property type="match status" value="1"/>
</dbReference>
<dbReference type="OrthoDB" id="9808590at2"/>
<dbReference type="KEGG" id="tti:THITH_13605"/>
<organism evidence="14 15">
    <name type="scientific">Thioalkalivibrio paradoxus ARh 1</name>
    <dbReference type="NCBI Taxonomy" id="713585"/>
    <lineage>
        <taxon>Bacteria</taxon>
        <taxon>Pseudomonadati</taxon>
        <taxon>Pseudomonadota</taxon>
        <taxon>Gammaproteobacteria</taxon>
        <taxon>Chromatiales</taxon>
        <taxon>Ectothiorhodospiraceae</taxon>
        <taxon>Thioalkalivibrio</taxon>
    </lineage>
</organism>
<evidence type="ECO:0000256" key="9">
    <source>
        <dbReference type="ARBA" id="ARBA00023056"/>
    </source>
</evidence>
<evidence type="ECO:0000256" key="1">
    <source>
        <dbReference type="ARBA" id="ARBA00001478"/>
    </source>
</evidence>
<evidence type="ECO:0000259" key="13">
    <source>
        <dbReference type="Pfam" id="PF08323"/>
    </source>
</evidence>
<dbReference type="Proteomes" id="UP000005289">
    <property type="component" value="Chromosome"/>
</dbReference>
<evidence type="ECO:0000256" key="6">
    <source>
        <dbReference type="ARBA" id="ARBA00019935"/>
    </source>
</evidence>
<evidence type="ECO:0000256" key="2">
    <source>
        <dbReference type="ARBA" id="ARBA00002764"/>
    </source>
</evidence>
<comment type="function">
    <text evidence="2 11">Synthesizes alpha-1,4-glucan chains using ADP-glucose.</text>
</comment>
<dbReference type="HOGENOM" id="CLU_009583_18_2_6"/>
<proteinExistence type="inferred from homology"/>
<dbReference type="GO" id="GO:0009011">
    <property type="term" value="F:alpha-1,4-glucan glucosyltransferase (ADP-glucose donor) activity"/>
    <property type="evidence" value="ECO:0007669"/>
    <property type="project" value="UniProtKB-UniRule"/>
</dbReference>
<comment type="catalytic activity">
    <reaction evidence="1 11">
        <text>[(1-&gt;4)-alpha-D-glucosyl](n) + ADP-alpha-D-glucose = [(1-&gt;4)-alpha-D-glucosyl](n+1) + ADP + H(+)</text>
        <dbReference type="Rhea" id="RHEA:18189"/>
        <dbReference type="Rhea" id="RHEA-COMP:9584"/>
        <dbReference type="Rhea" id="RHEA-COMP:9587"/>
        <dbReference type="ChEBI" id="CHEBI:15378"/>
        <dbReference type="ChEBI" id="CHEBI:15444"/>
        <dbReference type="ChEBI" id="CHEBI:57498"/>
        <dbReference type="ChEBI" id="CHEBI:456216"/>
        <dbReference type="EC" id="2.4.1.21"/>
    </reaction>
</comment>
<dbReference type="InterPro" id="IPR011835">
    <property type="entry name" value="GS/SS"/>
</dbReference>
<protein>
    <recommendedName>
        <fullName evidence="6 11">Glycogen synthase</fullName>
        <ecNumber evidence="5 11">2.4.1.21</ecNumber>
    </recommendedName>
    <alternativeName>
        <fullName evidence="10 11">Starch [bacterial glycogen] synthase</fullName>
    </alternativeName>
</protein>
<reference evidence="14 15" key="1">
    <citation type="submission" date="2013-12" db="EMBL/GenBank/DDBJ databases">
        <authorList>
            <consortium name="DOE Joint Genome Institute"/>
            <person name="Muyzer G."/>
            <person name="Huntemann M."/>
            <person name="Han J."/>
            <person name="Chen A."/>
            <person name="Kyrpides N."/>
            <person name="Mavromatis K."/>
            <person name="Markowitz V."/>
            <person name="Palaniappan K."/>
            <person name="Ivanova N."/>
            <person name="Schaumberg A."/>
            <person name="Pati A."/>
            <person name="Liolios K."/>
            <person name="Nordberg H.P."/>
            <person name="Cantor M.N."/>
            <person name="Hua S.X."/>
            <person name="Woyke T."/>
        </authorList>
    </citation>
    <scope>NUCLEOTIDE SEQUENCE [LARGE SCALE GENOMIC DNA]</scope>
    <source>
        <strain evidence="14 15">ARh 1</strain>
    </source>
</reference>
<keyword evidence="15" id="KW-1185">Reference proteome</keyword>
<accession>W0DQ51</accession>
<evidence type="ECO:0000256" key="4">
    <source>
        <dbReference type="ARBA" id="ARBA00010281"/>
    </source>
</evidence>
<dbReference type="EMBL" id="CP007029">
    <property type="protein sequence ID" value="AHE99123.1"/>
    <property type="molecule type" value="Genomic_DNA"/>
</dbReference>
<feature type="domain" description="Glycosyl transferase family 1" evidence="12">
    <location>
        <begin position="286"/>
        <end position="440"/>
    </location>
</feature>
<evidence type="ECO:0000256" key="8">
    <source>
        <dbReference type="ARBA" id="ARBA00022679"/>
    </source>
</evidence>
<dbReference type="Pfam" id="PF00534">
    <property type="entry name" value="Glycos_transf_1"/>
    <property type="match status" value="1"/>
</dbReference>
<feature type="binding site" evidence="11">
    <location>
        <position position="15"/>
    </location>
    <ligand>
        <name>ADP-alpha-D-glucose</name>
        <dbReference type="ChEBI" id="CHEBI:57498"/>
    </ligand>
</feature>
<evidence type="ECO:0000256" key="7">
    <source>
        <dbReference type="ARBA" id="ARBA00022676"/>
    </source>
</evidence>
<evidence type="ECO:0000259" key="12">
    <source>
        <dbReference type="Pfam" id="PF00534"/>
    </source>
</evidence>
<dbReference type="NCBIfam" id="TIGR02095">
    <property type="entry name" value="glgA"/>
    <property type="match status" value="1"/>
</dbReference>
<dbReference type="HAMAP" id="MF_00484">
    <property type="entry name" value="Glycogen_synth"/>
    <property type="match status" value="1"/>
</dbReference>
<dbReference type="STRING" id="713585.THITH_13605"/>
<feature type="domain" description="Starch synthase catalytic" evidence="13">
    <location>
        <begin position="2"/>
        <end position="234"/>
    </location>
</feature>
<dbReference type="GO" id="GO:0005978">
    <property type="term" value="P:glycogen biosynthetic process"/>
    <property type="evidence" value="ECO:0007669"/>
    <property type="project" value="UniProtKB-UniRule"/>
</dbReference>
<dbReference type="PANTHER" id="PTHR45825">
    <property type="entry name" value="GRANULE-BOUND STARCH SYNTHASE 1, CHLOROPLASTIC/AMYLOPLASTIC"/>
    <property type="match status" value="1"/>
</dbReference>
<evidence type="ECO:0000256" key="11">
    <source>
        <dbReference type="HAMAP-Rule" id="MF_00484"/>
    </source>
</evidence>
<comment type="similarity">
    <text evidence="4 11">Belongs to the glycosyltransferase 1 family. Bacterial/plant glycogen synthase subfamily.</text>
</comment>
<keyword evidence="9 11" id="KW-0320">Glycogen biosynthesis</keyword>
<dbReference type="UniPathway" id="UPA00164"/>
<dbReference type="InterPro" id="IPR001296">
    <property type="entry name" value="Glyco_trans_1"/>
</dbReference>
<evidence type="ECO:0000256" key="10">
    <source>
        <dbReference type="ARBA" id="ARBA00031722"/>
    </source>
</evidence>